<dbReference type="CDD" id="cd00914">
    <property type="entry name" value="PCD_DCoH_subfamily_b"/>
    <property type="match status" value="1"/>
</dbReference>
<dbReference type="HAMAP" id="MF_00434">
    <property type="entry name" value="Pterin_4_alpha"/>
    <property type="match status" value="1"/>
</dbReference>
<gene>
    <name evidence="5" type="ORF">FJU08_20125</name>
</gene>
<name>A0A506U3D7_9HYPH</name>
<comment type="caution">
    <text evidence="5">The sequence shown here is derived from an EMBL/GenBank/DDBJ whole genome shotgun (WGS) entry which is preliminary data.</text>
</comment>
<dbReference type="GO" id="GO:0006729">
    <property type="term" value="P:tetrahydrobiopterin biosynthetic process"/>
    <property type="evidence" value="ECO:0007669"/>
    <property type="project" value="InterPro"/>
</dbReference>
<dbReference type="Gene3D" id="3.30.1360.20">
    <property type="entry name" value="Transcriptional coactivator/pterin dehydratase"/>
    <property type="match status" value="1"/>
</dbReference>
<dbReference type="PANTHER" id="PTHR12599:SF0">
    <property type="entry name" value="PTERIN-4-ALPHA-CARBINOLAMINE DEHYDRATASE"/>
    <property type="match status" value="1"/>
</dbReference>
<organism evidence="5 6">
    <name type="scientific">Martelella alba</name>
    <dbReference type="NCBI Taxonomy" id="2590451"/>
    <lineage>
        <taxon>Bacteria</taxon>
        <taxon>Pseudomonadati</taxon>
        <taxon>Pseudomonadota</taxon>
        <taxon>Alphaproteobacteria</taxon>
        <taxon>Hyphomicrobiales</taxon>
        <taxon>Aurantimonadaceae</taxon>
        <taxon>Martelella</taxon>
    </lineage>
</organism>
<accession>A0A506U3D7</accession>
<comment type="similarity">
    <text evidence="2 4">Belongs to the pterin-4-alpha-carbinolamine dehydratase family.</text>
</comment>
<dbReference type="RefSeq" id="WP_141150848.1">
    <property type="nucleotide sequence ID" value="NZ_VHLG01000017.1"/>
</dbReference>
<keyword evidence="6" id="KW-1185">Reference proteome</keyword>
<dbReference type="OrthoDB" id="9794987at2"/>
<evidence type="ECO:0000256" key="4">
    <source>
        <dbReference type="HAMAP-Rule" id="MF_00434"/>
    </source>
</evidence>
<dbReference type="GO" id="GO:0008124">
    <property type="term" value="F:4-alpha-hydroxytetrahydrobiopterin dehydratase activity"/>
    <property type="evidence" value="ECO:0007669"/>
    <property type="project" value="UniProtKB-UniRule"/>
</dbReference>
<comment type="catalytic activity">
    <reaction evidence="1 4">
        <text>(4aS,6R)-4a-hydroxy-L-erythro-5,6,7,8-tetrahydrobiopterin = (6R)-L-erythro-6,7-dihydrobiopterin + H2O</text>
        <dbReference type="Rhea" id="RHEA:11920"/>
        <dbReference type="ChEBI" id="CHEBI:15377"/>
        <dbReference type="ChEBI" id="CHEBI:15642"/>
        <dbReference type="ChEBI" id="CHEBI:43120"/>
        <dbReference type="EC" id="4.2.1.96"/>
    </reaction>
</comment>
<dbReference type="PANTHER" id="PTHR12599">
    <property type="entry name" value="PTERIN-4-ALPHA-CARBINOLAMINE DEHYDRATASE"/>
    <property type="match status" value="1"/>
</dbReference>
<dbReference type="NCBIfam" id="NF002018">
    <property type="entry name" value="PRK00823.1-3"/>
    <property type="match status" value="1"/>
</dbReference>
<protein>
    <recommendedName>
        <fullName evidence="4">Putative pterin-4-alpha-carbinolamine dehydratase</fullName>
        <shortName evidence="4">PHS</shortName>
        <ecNumber evidence="4">4.2.1.96</ecNumber>
    </recommendedName>
    <alternativeName>
        <fullName evidence="4">4-alpha-hydroxy-tetrahydropterin dehydratase</fullName>
    </alternativeName>
    <alternativeName>
        <fullName evidence="4">Pterin carbinolamine dehydratase</fullName>
        <shortName evidence="4">PCD</shortName>
    </alternativeName>
</protein>
<reference evidence="5 6" key="1">
    <citation type="submission" date="2019-06" db="EMBL/GenBank/DDBJ databases">
        <authorList>
            <person name="Li M."/>
        </authorList>
    </citation>
    <scope>NUCLEOTIDE SEQUENCE [LARGE SCALE GENOMIC DNA]</scope>
    <source>
        <strain evidence="5 6">BGMRC2036</strain>
    </source>
</reference>
<dbReference type="Pfam" id="PF01329">
    <property type="entry name" value="Pterin_4a"/>
    <property type="match status" value="1"/>
</dbReference>
<evidence type="ECO:0000313" key="5">
    <source>
        <dbReference type="EMBL" id="TPW27525.1"/>
    </source>
</evidence>
<proteinExistence type="inferred from homology"/>
<sequence length="122" mass="13403">MVLVWKREKFEGGSQPADEDATKNRRLEPSEIETALSGLGGWIVTENETAICRDFVFADFRQAFAFMSECALVAERLDHHPDWNNSFARVGVSLSTHAAGGITSRDVALAAEMDRAAGRFGL</sequence>
<dbReference type="AlphaFoldDB" id="A0A506U3D7"/>
<dbReference type="EMBL" id="VHLG01000017">
    <property type="protein sequence ID" value="TPW27525.1"/>
    <property type="molecule type" value="Genomic_DNA"/>
</dbReference>
<evidence type="ECO:0000256" key="2">
    <source>
        <dbReference type="ARBA" id="ARBA00006472"/>
    </source>
</evidence>
<dbReference type="EC" id="4.2.1.96" evidence="4"/>
<keyword evidence="3 4" id="KW-0456">Lyase</keyword>
<dbReference type="InterPro" id="IPR001533">
    <property type="entry name" value="Pterin_deHydtase"/>
</dbReference>
<evidence type="ECO:0000256" key="1">
    <source>
        <dbReference type="ARBA" id="ARBA00001554"/>
    </source>
</evidence>
<dbReference type="InterPro" id="IPR036428">
    <property type="entry name" value="PCD_sf"/>
</dbReference>
<evidence type="ECO:0000256" key="3">
    <source>
        <dbReference type="ARBA" id="ARBA00023239"/>
    </source>
</evidence>
<evidence type="ECO:0000313" key="6">
    <source>
        <dbReference type="Proteomes" id="UP000318801"/>
    </source>
</evidence>
<dbReference type="Proteomes" id="UP000318801">
    <property type="component" value="Unassembled WGS sequence"/>
</dbReference>
<dbReference type="SUPFAM" id="SSF55248">
    <property type="entry name" value="PCD-like"/>
    <property type="match status" value="1"/>
</dbReference>